<protein>
    <recommendedName>
        <fullName evidence="8">Aspartate racemase</fullName>
    </recommendedName>
</protein>
<dbReference type="Pfam" id="PF01177">
    <property type="entry name" value="Asp_Glu_race"/>
    <property type="match status" value="1"/>
</dbReference>
<dbReference type="Proteomes" id="UP000663829">
    <property type="component" value="Unassembled WGS sequence"/>
</dbReference>
<evidence type="ECO:0000313" key="7">
    <source>
        <dbReference type="Proteomes" id="UP000663829"/>
    </source>
</evidence>
<evidence type="ECO:0000256" key="1">
    <source>
        <dbReference type="ARBA" id="ARBA00007847"/>
    </source>
</evidence>
<gene>
    <name evidence="4" type="ORF">GPM918_LOCUS11532</name>
    <name evidence="3" type="ORF">OVA965_LOCUS2265</name>
    <name evidence="6" type="ORF">SRO942_LOCUS11533</name>
    <name evidence="5" type="ORF">TMI583_LOCUS2265</name>
</gene>
<name>A0A814DJQ1_9BILA</name>
<dbReference type="InterPro" id="IPR001920">
    <property type="entry name" value="Asp/Glu_race"/>
</dbReference>
<dbReference type="Proteomes" id="UP000681722">
    <property type="component" value="Unassembled WGS sequence"/>
</dbReference>
<evidence type="ECO:0000313" key="3">
    <source>
        <dbReference type="EMBL" id="CAF0755616.1"/>
    </source>
</evidence>
<comment type="caution">
    <text evidence="4">The sequence shown here is derived from an EMBL/GenBank/DDBJ whole genome shotgun (WGS) entry which is preliminary data.</text>
</comment>
<comment type="similarity">
    <text evidence="1">Belongs to the aspartate/glutamate racemases family.</text>
</comment>
<dbReference type="InterPro" id="IPR015942">
    <property type="entry name" value="Asp/Glu/hydantoin_racemase"/>
</dbReference>
<dbReference type="Proteomes" id="UP000682733">
    <property type="component" value="Unassembled WGS sequence"/>
</dbReference>
<evidence type="ECO:0008006" key="8">
    <source>
        <dbReference type="Google" id="ProtNLM"/>
    </source>
</evidence>
<dbReference type="SUPFAM" id="SSF53681">
    <property type="entry name" value="Aspartate/glutamate racemase"/>
    <property type="match status" value="2"/>
</dbReference>
<dbReference type="EMBL" id="CAJNOQ010002405">
    <property type="protein sequence ID" value="CAF0956627.1"/>
    <property type="molecule type" value="Genomic_DNA"/>
</dbReference>
<dbReference type="AlphaFoldDB" id="A0A814DJQ1"/>
<dbReference type="GO" id="GO:0047661">
    <property type="term" value="F:amino-acid racemase activity"/>
    <property type="evidence" value="ECO:0007669"/>
    <property type="project" value="InterPro"/>
</dbReference>
<reference evidence="4" key="1">
    <citation type="submission" date="2021-02" db="EMBL/GenBank/DDBJ databases">
        <authorList>
            <person name="Nowell W R."/>
        </authorList>
    </citation>
    <scope>NUCLEOTIDE SEQUENCE</scope>
</reference>
<dbReference type="Proteomes" id="UP000677228">
    <property type="component" value="Unassembled WGS sequence"/>
</dbReference>
<dbReference type="InterPro" id="IPR033134">
    <property type="entry name" value="Asp/Glu_racemase_AS_2"/>
</dbReference>
<dbReference type="PANTHER" id="PTHR21198:SF7">
    <property type="entry name" value="ASPARTATE-GLUTAMATE RACEMASE FAMILY"/>
    <property type="match status" value="1"/>
</dbReference>
<dbReference type="Gene3D" id="3.40.50.1860">
    <property type="match status" value="2"/>
</dbReference>
<dbReference type="PANTHER" id="PTHR21198">
    <property type="entry name" value="GLUTAMATE RACEMASE"/>
    <property type="match status" value="1"/>
</dbReference>
<organism evidence="4 7">
    <name type="scientific">Didymodactylos carnosus</name>
    <dbReference type="NCBI Taxonomy" id="1234261"/>
    <lineage>
        <taxon>Eukaryota</taxon>
        <taxon>Metazoa</taxon>
        <taxon>Spiralia</taxon>
        <taxon>Gnathifera</taxon>
        <taxon>Rotifera</taxon>
        <taxon>Eurotatoria</taxon>
        <taxon>Bdelloidea</taxon>
        <taxon>Philodinida</taxon>
        <taxon>Philodinidae</taxon>
        <taxon>Didymodactylos</taxon>
    </lineage>
</organism>
<dbReference type="OrthoDB" id="187836at2759"/>
<evidence type="ECO:0000256" key="2">
    <source>
        <dbReference type="ARBA" id="ARBA00023235"/>
    </source>
</evidence>
<evidence type="ECO:0000313" key="4">
    <source>
        <dbReference type="EMBL" id="CAF0956627.1"/>
    </source>
</evidence>
<dbReference type="InterPro" id="IPR004380">
    <property type="entry name" value="Asp_race"/>
</dbReference>
<sequence>MSALQQKVCGLLGGLSYVASMEYYRYMNELVGKEYSGHSSNLTMVSIDTYDYVDLIQRNEAEKAADYLLTGVERLVKSGIDFLLICSNTAHLVVPLIQQRYPSLPYLHIGDTTAYEIKKQKLKKIGFLGTATSMSINGSVAQRLLAHHIDVVFPSVDDIPTLHQIIINELSNNIFTEKSKQIYLAAIKQLKDTHQVEGVVLGCTEIPLLVNQQDVSEISLFDSTRIHELNGKDPSQRGKTARITTTAREIVRFCYGQTADTKSLKFDELNIVLEMKKRHSGGTDHIRAADGISKEKD</sequence>
<dbReference type="NCBIfam" id="TIGR00035">
    <property type="entry name" value="asp_race"/>
    <property type="match status" value="1"/>
</dbReference>
<dbReference type="PROSITE" id="PS00924">
    <property type="entry name" value="ASP_GLU_RACEMASE_2"/>
    <property type="match status" value="1"/>
</dbReference>
<evidence type="ECO:0000313" key="5">
    <source>
        <dbReference type="EMBL" id="CAF3534839.1"/>
    </source>
</evidence>
<proteinExistence type="inferred from homology"/>
<accession>A0A814DJQ1</accession>
<keyword evidence="2" id="KW-0413">Isomerase</keyword>
<dbReference type="EMBL" id="CAJOBC010002405">
    <property type="protein sequence ID" value="CAF3731590.1"/>
    <property type="molecule type" value="Genomic_DNA"/>
</dbReference>
<dbReference type="EMBL" id="CAJNOK010000471">
    <property type="protein sequence ID" value="CAF0755616.1"/>
    <property type="molecule type" value="Genomic_DNA"/>
</dbReference>
<evidence type="ECO:0000313" key="6">
    <source>
        <dbReference type="EMBL" id="CAF3731590.1"/>
    </source>
</evidence>
<dbReference type="EMBL" id="CAJOBA010000471">
    <property type="protein sequence ID" value="CAF3534839.1"/>
    <property type="molecule type" value="Genomic_DNA"/>
</dbReference>
<keyword evidence="7" id="KW-1185">Reference proteome</keyword>